<sequence length="285" mass="30053">MPPPSWRASRLPPAAPSCGGSERGQTHGGANLSWPCAIGGWNPPPAVAMKKVLLAFAATMTLLSVLAWAGASQVEFHRLAGELVVHVDHRPVQVGSGKPASVERTLPAFERIALRSAENVEVRVGGKHSVKVSGDDNLLELVETRVEGDTLVIESRGSYRTKTPLVVEVQLPRLRHFALDGSADARLSGIRGERLGVELNGSGDIEASGEVDELEVEVNGSGDADLGSLRAKHVEAELNGSGDIDVAASEELRAEINGSGDIRYRGSPAKLRSEVNGSGDVEAVR</sequence>
<evidence type="ECO:0000313" key="4">
    <source>
        <dbReference type="EMBL" id="ROH87821.1"/>
    </source>
</evidence>
<feature type="region of interest" description="Disordered" evidence="1">
    <location>
        <begin position="1"/>
        <end position="26"/>
    </location>
</feature>
<feature type="transmembrane region" description="Helical" evidence="2">
    <location>
        <begin position="52"/>
        <end position="71"/>
    </location>
</feature>
<evidence type="ECO:0000256" key="2">
    <source>
        <dbReference type="SAM" id="Phobius"/>
    </source>
</evidence>
<dbReference type="Pfam" id="PF10988">
    <property type="entry name" value="DUF2807"/>
    <property type="match status" value="1"/>
</dbReference>
<evidence type="ECO:0000313" key="5">
    <source>
        <dbReference type="Proteomes" id="UP000282106"/>
    </source>
</evidence>
<keyword evidence="2" id="KW-1133">Transmembrane helix</keyword>
<dbReference type="PANTHER" id="PTHR39200">
    <property type="entry name" value="HYPOTHETICAL EXPORTED PROTEIN"/>
    <property type="match status" value="1"/>
</dbReference>
<keyword evidence="2" id="KW-0472">Membrane</keyword>
<organism evidence="4 5">
    <name type="scientific">Stagnimonas aquatica</name>
    <dbReference type="NCBI Taxonomy" id="2689987"/>
    <lineage>
        <taxon>Bacteria</taxon>
        <taxon>Pseudomonadati</taxon>
        <taxon>Pseudomonadota</taxon>
        <taxon>Gammaproteobacteria</taxon>
        <taxon>Nevskiales</taxon>
        <taxon>Nevskiaceae</taxon>
        <taxon>Stagnimonas</taxon>
    </lineage>
</organism>
<reference evidence="4 5" key="1">
    <citation type="submission" date="2018-10" db="EMBL/GenBank/DDBJ databases">
        <authorList>
            <person name="Chen W.-M."/>
        </authorList>
    </citation>
    <scope>NUCLEOTIDE SEQUENCE [LARGE SCALE GENOMIC DNA]</scope>
    <source>
        <strain evidence="4 5">THS-13</strain>
    </source>
</reference>
<keyword evidence="5" id="KW-1185">Reference proteome</keyword>
<proteinExistence type="predicted"/>
<dbReference type="PANTHER" id="PTHR39200:SF1">
    <property type="entry name" value="AUTO-TRANSPORTER ADHESIN HEAD GIN DOMAIN-CONTAINING PROTEIN-RELATED"/>
    <property type="match status" value="1"/>
</dbReference>
<dbReference type="AlphaFoldDB" id="A0A3N0V5I4"/>
<dbReference type="EMBL" id="RJVO01000007">
    <property type="protein sequence ID" value="ROH87821.1"/>
    <property type="molecule type" value="Genomic_DNA"/>
</dbReference>
<dbReference type="Gene3D" id="2.160.20.120">
    <property type="match status" value="1"/>
</dbReference>
<evidence type="ECO:0000256" key="1">
    <source>
        <dbReference type="SAM" id="MobiDB-lite"/>
    </source>
</evidence>
<feature type="domain" description="Putative auto-transporter adhesin head GIN" evidence="3">
    <location>
        <begin position="108"/>
        <end position="268"/>
    </location>
</feature>
<gene>
    <name evidence="4" type="ORF">ED208_13995</name>
</gene>
<keyword evidence="2" id="KW-0812">Transmembrane</keyword>
<evidence type="ECO:0000259" key="3">
    <source>
        <dbReference type="Pfam" id="PF10988"/>
    </source>
</evidence>
<comment type="caution">
    <text evidence="4">The sequence shown here is derived from an EMBL/GenBank/DDBJ whole genome shotgun (WGS) entry which is preliminary data.</text>
</comment>
<protein>
    <submittedName>
        <fullName evidence="4">DUF2807 domain-containing protein</fullName>
    </submittedName>
</protein>
<dbReference type="Proteomes" id="UP000282106">
    <property type="component" value="Unassembled WGS sequence"/>
</dbReference>
<dbReference type="InParanoid" id="A0A3N0V5I4"/>
<accession>A0A3N0V5I4</accession>
<name>A0A3N0V5I4_9GAMM</name>
<dbReference type="InterPro" id="IPR021255">
    <property type="entry name" value="DUF2807"/>
</dbReference>